<evidence type="ECO:0000259" key="2">
    <source>
        <dbReference type="Pfam" id="PF04993"/>
    </source>
</evidence>
<dbReference type="AlphaFoldDB" id="A0A2U8PTL2"/>
<dbReference type="InterPro" id="IPR007076">
    <property type="entry name" value="TfoX_N"/>
</dbReference>
<feature type="domain" description="TfoX N-terminal" evidence="2">
    <location>
        <begin position="8"/>
        <end position="101"/>
    </location>
</feature>
<gene>
    <name evidence="3" type="ORF">CIT40_14255</name>
</gene>
<feature type="region of interest" description="Disordered" evidence="1">
    <location>
        <begin position="105"/>
        <end position="159"/>
    </location>
</feature>
<proteinExistence type="predicted"/>
<evidence type="ECO:0000313" key="3">
    <source>
        <dbReference type="EMBL" id="AWM01084.1"/>
    </source>
</evidence>
<evidence type="ECO:0000313" key="4">
    <source>
        <dbReference type="Proteomes" id="UP000215884"/>
    </source>
</evidence>
<feature type="compositionally biased region" description="Basic residues" evidence="1">
    <location>
        <begin position="150"/>
        <end position="159"/>
    </location>
</feature>
<evidence type="ECO:0000256" key="1">
    <source>
        <dbReference type="SAM" id="MobiDB-lite"/>
    </source>
</evidence>
<name>A0A2U8PTL2_9BRAD</name>
<dbReference type="InterPro" id="IPR047525">
    <property type="entry name" value="TfoX-like"/>
</dbReference>
<accession>A0A2U8PTL2</accession>
<protein>
    <submittedName>
        <fullName evidence="3">Competence protein TfoX</fullName>
    </submittedName>
</protein>
<sequence>MDREFLTDLFADFGPVTIRKMFSGYGISADGINFALALRAGLFFRADEMTIPDFETEGSKPFQYSTRAKTVVVNSYWELPARLFDDSEDFVQWARAALAAAQRAKVKTRPKGKKVAKKKVAPKKSLAKKAAKTTERRVGKATCPPEREERRRKRDHRSK</sequence>
<dbReference type="Pfam" id="PF04993">
    <property type="entry name" value="TfoX_N"/>
    <property type="match status" value="1"/>
</dbReference>
<keyword evidence="4" id="KW-1185">Reference proteome</keyword>
<dbReference type="PANTHER" id="PTHR36121:SF1">
    <property type="entry name" value="PROTEIN SXY"/>
    <property type="match status" value="1"/>
</dbReference>
<dbReference type="OrthoDB" id="1524907at2"/>
<dbReference type="Proteomes" id="UP000215884">
    <property type="component" value="Chromosome"/>
</dbReference>
<dbReference type="SUPFAM" id="SSF159894">
    <property type="entry name" value="YgaC/TfoX-N like"/>
    <property type="match status" value="1"/>
</dbReference>
<dbReference type="EMBL" id="CP029426">
    <property type="protein sequence ID" value="AWM01084.1"/>
    <property type="molecule type" value="Genomic_DNA"/>
</dbReference>
<organism evidence="3 4">
    <name type="scientific">Bradyrhizobium amphicarpaeae</name>
    <dbReference type="NCBI Taxonomy" id="1404768"/>
    <lineage>
        <taxon>Bacteria</taxon>
        <taxon>Pseudomonadati</taxon>
        <taxon>Pseudomonadota</taxon>
        <taxon>Alphaproteobacteria</taxon>
        <taxon>Hyphomicrobiales</taxon>
        <taxon>Nitrobacteraceae</taxon>
        <taxon>Bradyrhizobium</taxon>
    </lineage>
</organism>
<dbReference type="RefSeq" id="WP_094896904.1">
    <property type="nucleotide sequence ID" value="NZ_CP029426.2"/>
</dbReference>
<dbReference type="KEGG" id="brq:CIT40_14255"/>
<reference evidence="3 4" key="2">
    <citation type="journal article" date="2019" name="Int. J. Syst. Evol. Microbiol.">
        <title>Description and complete genome sequence of Bradyrhizobium amphicarpaeae sp. nov., harbouring photosystem and nitrogen-fixation genes.</title>
        <authorList>
            <person name="Bromfield E.S.P."/>
            <person name="Cloutier S."/>
            <person name="Nguyen H.D.T."/>
        </authorList>
    </citation>
    <scope>NUCLEOTIDE SEQUENCE [LARGE SCALE GENOMIC DNA]</scope>
    <source>
        <strain evidence="3 4">39S1MB</strain>
    </source>
</reference>
<dbReference type="PANTHER" id="PTHR36121">
    <property type="entry name" value="PROTEIN SXY"/>
    <property type="match status" value="1"/>
</dbReference>
<reference evidence="3 4" key="1">
    <citation type="journal article" date="2017" name="Syst. Appl. Microbiol.">
        <title>Soybeans inoculated with root zone soils of Canadian native legumes harbour diverse and novel Bradyrhizobium spp. that possess agricultural potential.</title>
        <authorList>
            <person name="Bromfield E.S.P."/>
            <person name="Cloutier S."/>
            <person name="Tambong J.T."/>
            <person name="Tran Thi T.V."/>
        </authorList>
    </citation>
    <scope>NUCLEOTIDE SEQUENCE [LARGE SCALE GENOMIC DNA]</scope>
    <source>
        <strain evidence="3 4">39S1MB</strain>
    </source>
</reference>
<dbReference type="Gene3D" id="3.30.1460.30">
    <property type="entry name" value="YgaC/TfoX-N like chaperone"/>
    <property type="match status" value="1"/>
</dbReference>
<feature type="compositionally biased region" description="Basic residues" evidence="1">
    <location>
        <begin position="105"/>
        <end position="131"/>
    </location>
</feature>